<keyword evidence="4" id="KW-1185">Reference proteome</keyword>
<organism evidence="3 4">
    <name type="scientific">Strongylocentrotus purpuratus</name>
    <name type="common">Purple sea urchin</name>
    <dbReference type="NCBI Taxonomy" id="7668"/>
    <lineage>
        <taxon>Eukaryota</taxon>
        <taxon>Metazoa</taxon>
        <taxon>Echinodermata</taxon>
        <taxon>Eleutherozoa</taxon>
        <taxon>Echinozoa</taxon>
        <taxon>Echinoidea</taxon>
        <taxon>Euechinoidea</taxon>
        <taxon>Echinacea</taxon>
        <taxon>Camarodonta</taxon>
        <taxon>Echinidea</taxon>
        <taxon>Strongylocentrotidae</taxon>
        <taxon>Strongylocentrotus</taxon>
    </lineage>
</organism>
<evidence type="ECO:0000256" key="1">
    <source>
        <dbReference type="SAM" id="Coils"/>
    </source>
</evidence>
<reference evidence="3" key="2">
    <citation type="submission" date="2021-01" db="UniProtKB">
        <authorList>
            <consortium name="EnsemblMetazoa"/>
        </authorList>
    </citation>
    <scope>IDENTIFICATION</scope>
</reference>
<dbReference type="InParanoid" id="A0A7M7GI55"/>
<feature type="compositionally biased region" description="Basic and acidic residues" evidence="2">
    <location>
        <begin position="374"/>
        <end position="392"/>
    </location>
</feature>
<dbReference type="RefSeq" id="XP_030838605.1">
    <property type="nucleotide sequence ID" value="XM_030982745.1"/>
</dbReference>
<dbReference type="KEGG" id="spu:100890646"/>
<feature type="coiled-coil region" evidence="1">
    <location>
        <begin position="220"/>
        <end position="300"/>
    </location>
</feature>
<dbReference type="OrthoDB" id="10072274at2759"/>
<evidence type="ECO:0000313" key="4">
    <source>
        <dbReference type="Proteomes" id="UP000007110"/>
    </source>
</evidence>
<dbReference type="Proteomes" id="UP000007110">
    <property type="component" value="Unassembled WGS sequence"/>
</dbReference>
<keyword evidence="1" id="KW-0175">Coiled coil</keyword>
<proteinExistence type="predicted"/>
<feature type="compositionally biased region" description="Basic and acidic residues" evidence="2">
    <location>
        <begin position="442"/>
        <end position="459"/>
    </location>
</feature>
<feature type="compositionally biased region" description="Pro residues" evidence="2">
    <location>
        <begin position="432"/>
        <end position="441"/>
    </location>
</feature>
<feature type="region of interest" description="Disordered" evidence="2">
    <location>
        <begin position="304"/>
        <end position="467"/>
    </location>
</feature>
<accession>A0A7M7GI55</accession>
<name>A0A7M7GI55_STRPU</name>
<feature type="compositionally biased region" description="Basic residues" evidence="2">
    <location>
        <begin position="420"/>
        <end position="429"/>
    </location>
</feature>
<protein>
    <submittedName>
        <fullName evidence="3">Uncharacterized protein</fullName>
    </submittedName>
</protein>
<dbReference type="OMA" id="EMMIILE"/>
<dbReference type="AlphaFoldDB" id="A0A7M7GI55"/>
<feature type="region of interest" description="Disordered" evidence="2">
    <location>
        <begin position="93"/>
        <end position="117"/>
    </location>
</feature>
<feature type="compositionally biased region" description="Low complexity" evidence="2">
    <location>
        <begin position="404"/>
        <end position="419"/>
    </location>
</feature>
<evidence type="ECO:0000313" key="3">
    <source>
        <dbReference type="EnsemblMetazoa" id="XP_003731138"/>
    </source>
</evidence>
<reference evidence="4" key="1">
    <citation type="submission" date="2015-02" db="EMBL/GenBank/DDBJ databases">
        <title>Genome sequencing for Strongylocentrotus purpuratus.</title>
        <authorList>
            <person name="Murali S."/>
            <person name="Liu Y."/>
            <person name="Vee V."/>
            <person name="English A."/>
            <person name="Wang M."/>
            <person name="Skinner E."/>
            <person name="Han Y."/>
            <person name="Muzny D.M."/>
            <person name="Worley K.C."/>
            <person name="Gibbs R.A."/>
        </authorList>
    </citation>
    <scope>NUCLEOTIDE SEQUENCE</scope>
</reference>
<sequence>MATSTNQRPRSVSARMGRGLRASWNTTMPLRTGQVHPSESRGYIVDSNFMIPRVRDLESEFQRELGKCLFERTVQFAEEGAISGSIPTQVNVNNNNNNLKSRSSNRSVSVDDLSSFTGGGTANRESMRFFDSRRYLNVKPTRCTSALVQQNERFDTYFVRGSLNKYAVAHAMGPISSPHPPIEKDVHRMQVANKDSLRPFSVREAFTDKEKEEAPDEYWKQKAIEEKERLEAEEEARIEAEERARVEAIEREKREREEEKARLIVEEQARKEAEELLAFARAESEAIKAQLTEVEKARDEALTKLETLSTMSTTGKGKSKGKGKGKGKGKKGKGGGSDSMSEVSGSSKKKAGKKILKNGEADDNSSTTGGKKVSFKEKLTSTKTISPRERTKSPKRSSSGGGKKNNFPGSARSKSGSAKVKGKKKKKKKSPEPPAEPLPEPEPVKEEPPPVEDITEKLPKKPKPIILDEPPMFCLATEYKTRQQMVEEWLYVRSCSACPTSMPLA</sequence>
<feature type="compositionally biased region" description="Low complexity" evidence="2">
    <location>
        <begin position="93"/>
        <end position="115"/>
    </location>
</feature>
<dbReference type="GeneID" id="100890646"/>
<feature type="compositionally biased region" description="Basic residues" evidence="2">
    <location>
        <begin position="347"/>
        <end position="356"/>
    </location>
</feature>
<feature type="compositionally biased region" description="Basic residues" evidence="2">
    <location>
        <begin position="317"/>
        <end position="333"/>
    </location>
</feature>
<dbReference type="RefSeq" id="XP_003731138.2">
    <property type="nucleotide sequence ID" value="XM_003731090.3"/>
</dbReference>
<evidence type="ECO:0000256" key="2">
    <source>
        <dbReference type="SAM" id="MobiDB-lite"/>
    </source>
</evidence>
<dbReference type="EnsemblMetazoa" id="XM_030982745">
    <property type="protein sequence ID" value="XP_030838605"/>
    <property type="gene ID" value="LOC100890646"/>
</dbReference>
<dbReference type="EnsemblMetazoa" id="XM_003731090">
    <property type="protein sequence ID" value="XP_003731138"/>
    <property type="gene ID" value="LOC100890646"/>
</dbReference>